<comment type="subcellular location">
    <subcellularLocation>
        <location evidence="1">Cell membrane</location>
        <topology evidence="1">Multi-pass membrane protein</topology>
    </subcellularLocation>
</comment>
<evidence type="ECO:0000256" key="6">
    <source>
        <dbReference type="ARBA" id="ARBA00023136"/>
    </source>
</evidence>
<evidence type="ECO:0000256" key="4">
    <source>
        <dbReference type="ARBA" id="ARBA00022692"/>
    </source>
</evidence>
<feature type="transmembrane region" description="Helical" evidence="7">
    <location>
        <begin position="250"/>
        <end position="271"/>
    </location>
</feature>
<dbReference type="Pfam" id="PF00528">
    <property type="entry name" value="BPD_transp_1"/>
    <property type="match status" value="1"/>
</dbReference>
<evidence type="ECO:0000256" key="1">
    <source>
        <dbReference type="ARBA" id="ARBA00004651"/>
    </source>
</evidence>
<dbReference type="AlphaFoldDB" id="X1L0Z6"/>
<dbReference type="CDD" id="cd06261">
    <property type="entry name" value="TM_PBP2"/>
    <property type="match status" value="1"/>
</dbReference>
<dbReference type="PROSITE" id="PS50928">
    <property type="entry name" value="ABC_TM1"/>
    <property type="match status" value="1"/>
</dbReference>
<organism evidence="9">
    <name type="scientific">marine sediment metagenome</name>
    <dbReference type="NCBI Taxonomy" id="412755"/>
    <lineage>
        <taxon>unclassified sequences</taxon>
        <taxon>metagenomes</taxon>
        <taxon>ecological metagenomes</taxon>
    </lineage>
</organism>
<dbReference type="Gene3D" id="1.10.3720.10">
    <property type="entry name" value="MetI-like"/>
    <property type="match status" value="1"/>
</dbReference>
<evidence type="ECO:0000256" key="5">
    <source>
        <dbReference type="ARBA" id="ARBA00022989"/>
    </source>
</evidence>
<dbReference type="EMBL" id="BARV01000532">
    <property type="protein sequence ID" value="GAH99555.1"/>
    <property type="molecule type" value="Genomic_DNA"/>
</dbReference>
<feature type="transmembrane region" description="Helical" evidence="7">
    <location>
        <begin position="83"/>
        <end position="105"/>
    </location>
</feature>
<evidence type="ECO:0000256" key="3">
    <source>
        <dbReference type="ARBA" id="ARBA00022475"/>
    </source>
</evidence>
<keyword evidence="4 7" id="KW-0812">Transmembrane</keyword>
<dbReference type="PANTHER" id="PTHR43744">
    <property type="entry name" value="ABC TRANSPORTER PERMEASE PROTEIN MG189-RELATED-RELATED"/>
    <property type="match status" value="1"/>
</dbReference>
<protein>
    <recommendedName>
        <fullName evidence="8">ABC transmembrane type-1 domain-containing protein</fullName>
    </recommendedName>
</protein>
<gene>
    <name evidence="9" type="ORF">S06H3_01949</name>
</gene>
<keyword evidence="6 7" id="KW-0472">Membrane</keyword>
<keyword evidence="5 7" id="KW-1133">Transmembrane helix</keyword>
<keyword evidence="2" id="KW-0813">Transport</keyword>
<accession>X1L0Z6</accession>
<dbReference type="PANTHER" id="PTHR43744:SF4">
    <property type="entry name" value="OSMOPROTECTIVE COMPOUNDS UPTAKE PERMEASE PROTEIN GGTD"/>
    <property type="match status" value="1"/>
</dbReference>
<comment type="caution">
    <text evidence="9">The sequence shown here is derived from an EMBL/GenBank/DDBJ whole genome shotgun (WGS) entry which is preliminary data.</text>
</comment>
<reference evidence="9" key="1">
    <citation type="journal article" date="2014" name="Front. Microbiol.">
        <title>High frequency of phylogenetically diverse reductive dehalogenase-homologous genes in deep subseafloor sedimentary metagenomes.</title>
        <authorList>
            <person name="Kawai M."/>
            <person name="Futagami T."/>
            <person name="Toyoda A."/>
            <person name="Takaki Y."/>
            <person name="Nishi S."/>
            <person name="Hori S."/>
            <person name="Arai W."/>
            <person name="Tsubouchi T."/>
            <person name="Morono Y."/>
            <person name="Uchiyama I."/>
            <person name="Ito T."/>
            <person name="Fujiyama A."/>
            <person name="Inagaki F."/>
            <person name="Takami H."/>
        </authorList>
    </citation>
    <scope>NUCLEOTIDE SEQUENCE</scope>
    <source>
        <strain evidence="9">Expedition CK06-06</strain>
    </source>
</reference>
<feature type="transmembrane region" description="Helical" evidence="7">
    <location>
        <begin position="12"/>
        <end position="34"/>
    </location>
</feature>
<proteinExistence type="predicted"/>
<dbReference type="InterPro" id="IPR035906">
    <property type="entry name" value="MetI-like_sf"/>
</dbReference>
<feature type="transmembrane region" description="Helical" evidence="7">
    <location>
        <begin position="195"/>
        <end position="216"/>
    </location>
</feature>
<evidence type="ECO:0000256" key="2">
    <source>
        <dbReference type="ARBA" id="ARBA00022448"/>
    </source>
</evidence>
<keyword evidence="3" id="KW-1003">Cell membrane</keyword>
<feature type="transmembrane region" description="Helical" evidence="7">
    <location>
        <begin position="141"/>
        <end position="166"/>
    </location>
</feature>
<evidence type="ECO:0000256" key="7">
    <source>
        <dbReference type="SAM" id="Phobius"/>
    </source>
</evidence>
<evidence type="ECO:0000313" key="9">
    <source>
        <dbReference type="EMBL" id="GAH99555.1"/>
    </source>
</evidence>
<dbReference type="SUPFAM" id="SSF161098">
    <property type="entry name" value="MetI-like"/>
    <property type="match status" value="1"/>
</dbReference>
<name>X1L0Z6_9ZZZZ</name>
<feature type="domain" description="ABC transmembrane type-1" evidence="8">
    <location>
        <begin position="79"/>
        <end position="271"/>
    </location>
</feature>
<dbReference type="InterPro" id="IPR000515">
    <property type="entry name" value="MetI-like"/>
</dbReference>
<feature type="transmembrane region" description="Helical" evidence="7">
    <location>
        <begin position="114"/>
        <end position="135"/>
    </location>
</feature>
<dbReference type="GO" id="GO:0005886">
    <property type="term" value="C:plasma membrane"/>
    <property type="evidence" value="ECO:0007669"/>
    <property type="project" value="UniProtKB-SubCell"/>
</dbReference>
<dbReference type="GO" id="GO:0055085">
    <property type="term" value="P:transmembrane transport"/>
    <property type="evidence" value="ECO:0007669"/>
    <property type="project" value="InterPro"/>
</dbReference>
<evidence type="ECO:0000259" key="8">
    <source>
        <dbReference type="PROSITE" id="PS50928"/>
    </source>
</evidence>
<sequence>MKKKITKLLSRPLLHIVIVLISLVWLLPSVGLLITSFRVRNDVMSSGWWTVFQHPFEFTQYSLKNYTHVITANGMGQAFLNSLLITIPSTIIPIMIASFAAYAFARMEFPGRQVLFVIVVGLLVVPLQMTLIPILRVYNRLGLAGTFIGIWLAHTGYGLPFAVYLLRNFFGALPKDIFESAFLDGASHFTAFFRLALPLSVPALASLAIFQFLWVWNDLLVALIYLGGTERVAPLTVRLSSLINSLGQNWHLLTAAAFISMVLPLIIFFSLQRYFVRGILAGSIKG</sequence>